<feature type="region of interest" description="Disordered" evidence="1">
    <location>
        <begin position="1"/>
        <end position="23"/>
    </location>
</feature>
<dbReference type="EnsemblPlants" id="AUR62037634-RA">
    <property type="protein sequence ID" value="AUR62037634-RA:cds"/>
    <property type="gene ID" value="AUR62037634"/>
</dbReference>
<evidence type="ECO:0000256" key="1">
    <source>
        <dbReference type="SAM" id="MobiDB-lite"/>
    </source>
</evidence>
<organism evidence="2 3">
    <name type="scientific">Chenopodium quinoa</name>
    <name type="common">Quinoa</name>
    <dbReference type="NCBI Taxonomy" id="63459"/>
    <lineage>
        <taxon>Eukaryota</taxon>
        <taxon>Viridiplantae</taxon>
        <taxon>Streptophyta</taxon>
        <taxon>Embryophyta</taxon>
        <taxon>Tracheophyta</taxon>
        <taxon>Spermatophyta</taxon>
        <taxon>Magnoliopsida</taxon>
        <taxon>eudicotyledons</taxon>
        <taxon>Gunneridae</taxon>
        <taxon>Pentapetalae</taxon>
        <taxon>Caryophyllales</taxon>
        <taxon>Chenopodiaceae</taxon>
        <taxon>Chenopodioideae</taxon>
        <taxon>Atripliceae</taxon>
        <taxon>Chenopodium</taxon>
    </lineage>
</organism>
<reference evidence="2" key="1">
    <citation type="journal article" date="2017" name="Nature">
        <title>The genome of Chenopodium quinoa.</title>
        <authorList>
            <person name="Jarvis D.E."/>
            <person name="Ho Y.S."/>
            <person name="Lightfoot D.J."/>
            <person name="Schmoeckel S.M."/>
            <person name="Li B."/>
            <person name="Borm T.J.A."/>
            <person name="Ohyanagi H."/>
            <person name="Mineta K."/>
            <person name="Michell C.T."/>
            <person name="Saber N."/>
            <person name="Kharbatia N.M."/>
            <person name="Rupper R.R."/>
            <person name="Sharp A.R."/>
            <person name="Dally N."/>
            <person name="Boughton B.A."/>
            <person name="Woo Y.H."/>
            <person name="Gao G."/>
            <person name="Schijlen E.G.W.M."/>
            <person name="Guo X."/>
            <person name="Momin A.A."/>
            <person name="Negrao S."/>
            <person name="Al-Babili S."/>
            <person name="Gehring C."/>
            <person name="Roessner U."/>
            <person name="Jung C."/>
            <person name="Murphy K."/>
            <person name="Arold S.T."/>
            <person name="Gojobori T."/>
            <person name="van der Linden C.G."/>
            <person name="van Loo E.N."/>
            <person name="Jellen E.N."/>
            <person name="Maughan P.J."/>
            <person name="Tester M."/>
        </authorList>
    </citation>
    <scope>NUCLEOTIDE SEQUENCE [LARGE SCALE GENOMIC DNA]</scope>
    <source>
        <strain evidence="2">cv. PI 614886</strain>
    </source>
</reference>
<reference evidence="2" key="2">
    <citation type="submission" date="2021-03" db="UniProtKB">
        <authorList>
            <consortium name="EnsemblPlants"/>
        </authorList>
    </citation>
    <scope>IDENTIFICATION</scope>
</reference>
<feature type="compositionally biased region" description="Polar residues" evidence="1">
    <location>
        <begin position="1"/>
        <end position="10"/>
    </location>
</feature>
<protein>
    <submittedName>
        <fullName evidence="2">Uncharacterized protein</fullName>
    </submittedName>
</protein>
<keyword evidence="3" id="KW-1185">Reference proteome</keyword>
<sequence>MSQDPSQPTPKTDEKEIPSPSTHSVELNQAWYDWMCLCDTKEKNMTAQLIIQMQKLFKKRKHPKANDMLSYKLRIIKLPFKKERQENYSGSYLMLHMKLYDSVNGIGLGTIKEEFQRLTHHHIKTVLDLLLNDNNQMQEKLLTNVKDWEEKKAQKACEAL</sequence>
<dbReference type="Proteomes" id="UP000596660">
    <property type="component" value="Unplaced"/>
</dbReference>
<evidence type="ECO:0000313" key="3">
    <source>
        <dbReference type="Proteomes" id="UP000596660"/>
    </source>
</evidence>
<dbReference type="AlphaFoldDB" id="A0A803MZ57"/>
<evidence type="ECO:0000313" key="2">
    <source>
        <dbReference type="EnsemblPlants" id="AUR62037634-RA:cds"/>
    </source>
</evidence>
<proteinExistence type="predicted"/>
<name>A0A803MZ57_CHEQI</name>
<accession>A0A803MZ57</accession>
<dbReference type="Gramene" id="AUR62037634-RA">
    <property type="protein sequence ID" value="AUR62037634-RA:cds"/>
    <property type="gene ID" value="AUR62037634"/>
</dbReference>